<dbReference type="Proteomes" id="UP000281245">
    <property type="component" value="Unassembled WGS sequence"/>
</dbReference>
<accession>A0A3M6YZS2</accession>
<dbReference type="GO" id="GO:0003746">
    <property type="term" value="F:translation elongation factor activity"/>
    <property type="evidence" value="ECO:0007669"/>
    <property type="project" value="UniProtKB-KW"/>
</dbReference>
<evidence type="ECO:0000256" key="2">
    <source>
        <dbReference type="ARBA" id="ARBA00022768"/>
    </source>
</evidence>
<dbReference type="PANTHER" id="PTHR42908:SF10">
    <property type="entry name" value="EUKARYOTIC TRANSLATION ELONGATION FACTOR 2"/>
    <property type="match status" value="1"/>
</dbReference>
<keyword evidence="2" id="KW-0251">Elongation factor</keyword>
<proteinExistence type="predicted"/>
<evidence type="ECO:0000256" key="4">
    <source>
        <dbReference type="SAM" id="MobiDB-lite"/>
    </source>
</evidence>
<evidence type="ECO:0000313" key="6">
    <source>
        <dbReference type="EMBL" id="RMY08518.1"/>
    </source>
</evidence>
<dbReference type="PANTHER" id="PTHR42908">
    <property type="entry name" value="TRANSLATION ELONGATION FACTOR-RELATED"/>
    <property type="match status" value="1"/>
</dbReference>
<evidence type="ECO:0000313" key="7">
    <source>
        <dbReference type="Proteomes" id="UP000281245"/>
    </source>
</evidence>
<dbReference type="EMBL" id="QWIJ01002287">
    <property type="protein sequence ID" value="RMX72231.1"/>
    <property type="molecule type" value="Genomic_DNA"/>
</dbReference>
<dbReference type="InterPro" id="IPR009000">
    <property type="entry name" value="Transl_B-barrel_sf"/>
</dbReference>
<feature type="non-terminal residue" evidence="6">
    <location>
        <position position="1"/>
    </location>
</feature>
<keyword evidence="1" id="KW-0963">Cytoplasm</keyword>
<evidence type="ECO:0000256" key="1">
    <source>
        <dbReference type="ARBA" id="ARBA00022490"/>
    </source>
</evidence>
<evidence type="ECO:0000313" key="5">
    <source>
        <dbReference type="EMBL" id="RMX72231.1"/>
    </source>
</evidence>
<feature type="region of interest" description="Disordered" evidence="4">
    <location>
        <begin position="297"/>
        <end position="323"/>
    </location>
</feature>
<dbReference type="EMBL" id="QWIK01000310">
    <property type="protein sequence ID" value="RMY08518.1"/>
    <property type="molecule type" value="Genomic_DNA"/>
</dbReference>
<name>A0A3M6YZS2_HORWE</name>
<dbReference type="GO" id="GO:0043022">
    <property type="term" value="F:ribosome binding"/>
    <property type="evidence" value="ECO:0007669"/>
    <property type="project" value="TreeGrafter"/>
</dbReference>
<feature type="region of interest" description="Disordered" evidence="4">
    <location>
        <begin position="234"/>
        <end position="284"/>
    </location>
</feature>
<comment type="caution">
    <text evidence="6">The sequence shown here is derived from an EMBL/GenBank/DDBJ whole genome shotgun (WGS) entry which is preliminary data.</text>
</comment>
<dbReference type="VEuPathDB" id="FungiDB:BTJ68_11767"/>
<dbReference type="AlphaFoldDB" id="A0A3M6YZS2"/>
<gene>
    <name evidence="6" type="ORF">D0868_04749</name>
    <name evidence="5" type="ORF">D0869_14828</name>
</gene>
<dbReference type="Gene3D" id="2.40.30.10">
    <property type="entry name" value="Translation factors"/>
    <property type="match status" value="2"/>
</dbReference>
<reference evidence="7 8" key="1">
    <citation type="journal article" date="2018" name="BMC Genomics">
        <title>Genomic evidence for intraspecific hybridization in a clonal and extremely halotolerant yeast.</title>
        <authorList>
            <person name="Gostincar C."/>
            <person name="Stajich J.E."/>
            <person name="Zupancic J."/>
            <person name="Zalar P."/>
            <person name="Gunde-Cimerman N."/>
        </authorList>
    </citation>
    <scope>NUCLEOTIDE SEQUENCE [LARGE SCALE GENOMIC DNA]</scope>
    <source>
        <strain evidence="6 8">EXF-6654</strain>
        <strain evidence="5 7">EXF-6656</strain>
    </source>
</reference>
<dbReference type="SUPFAM" id="SSF50447">
    <property type="entry name" value="Translation proteins"/>
    <property type="match status" value="1"/>
</dbReference>
<dbReference type="GO" id="GO:0003924">
    <property type="term" value="F:GTPase activity"/>
    <property type="evidence" value="ECO:0007669"/>
    <property type="project" value="TreeGrafter"/>
</dbReference>
<sequence length="323" mass="36564">ATRGYSSSGLYQIQNHGLQSKGVRRPELRAGANLLSAPKQRVHLKKVQTAEKRRAQRRREPYIELEMEYKQRKNLQALEGLAGSLSGHDSCQRYASGRVSSGTARSGIKVRIQCPSYIPRKRADLFIKSIHRTILIKGRYTEPVEDVPSGNILGLVDIDQSLLKSGTLSILGLAGVDQFLLKSGTLSILGLDDRPFCRFTESIEDVPSGNILGLVGIDQFLLKSGTLSISETAQCDDGEQSQRDRDRLAKRRGKDHGCHQGEYELTGTRTRRRRGEGELRASDRYEDSCRRERYRYRQADYRRHGPRPHGRDRRDFNKQSSPE</sequence>
<evidence type="ECO:0000256" key="3">
    <source>
        <dbReference type="ARBA" id="ARBA00022917"/>
    </source>
</evidence>
<keyword evidence="3" id="KW-0648">Protein biosynthesis</keyword>
<dbReference type="GO" id="GO:0005829">
    <property type="term" value="C:cytosol"/>
    <property type="evidence" value="ECO:0007669"/>
    <property type="project" value="TreeGrafter"/>
</dbReference>
<dbReference type="OrthoDB" id="364892at2759"/>
<feature type="compositionally biased region" description="Basic and acidic residues" evidence="4">
    <location>
        <begin position="275"/>
        <end position="284"/>
    </location>
</feature>
<organism evidence="6 8">
    <name type="scientific">Hortaea werneckii</name>
    <name type="common">Black yeast</name>
    <name type="synonym">Cladosporium werneckii</name>
    <dbReference type="NCBI Taxonomy" id="91943"/>
    <lineage>
        <taxon>Eukaryota</taxon>
        <taxon>Fungi</taxon>
        <taxon>Dikarya</taxon>
        <taxon>Ascomycota</taxon>
        <taxon>Pezizomycotina</taxon>
        <taxon>Dothideomycetes</taxon>
        <taxon>Dothideomycetidae</taxon>
        <taxon>Mycosphaerellales</taxon>
        <taxon>Teratosphaeriaceae</taxon>
        <taxon>Hortaea</taxon>
    </lineage>
</organism>
<protein>
    <submittedName>
        <fullName evidence="6">Uncharacterized protein</fullName>
    </submittedName>
</protein>
<evidence type="ECO:0000313" key="8">
    <source>
        <dbReference type="Proteomes" id="UP000282582"/>
    </source>
</evidence>
<dbReference type="Proteomes" id="UP000282582">
    <property type="component" value="Unassembled WGS sequence"/>
</dbReference>
<dbReference type="GO" id="GO:1990904">
    <property type="term" value="C:ribonucleoprotein complex"/>
    <property type="evidence" value="ECO:0007669"/>
    <property type="project" value="TreeGrafter"/>
</dbReference>